<dbReference type="InterPro" id="IPR004662">
    <property type="entry name" value="AcgluKinase_fam"/>
</dbReference>
<evidence type="ECO:0000256" key="9">
    <source>
        <dbReference type="HAMAP-Rule" id="MF_00082"/>
    </source>
</evidence>
<dbReference type="InterPro" id="IPR037528">
    <property type="entry name" value="ArgB"/>
</dbReference>
<dbReference type="GO" id="GO:0042450">
    <property type="term" value="P:L-arginine biosynthetic process via ornithine"/>
    <property type="evidence" value="ECO:0007669"/>
    <property type="project" value="UniProtKB-UniRule"/>
</dbReference>
<dbReference type="NCBIfam" id="TIGR00761">
    <property type="entry name" value="argB"/>
    <property type="match status" value="1"/>
</dbReference>
<dbReference type="GO" id="GO:0003991">
    <property type="term" value="F:acetylglutamate kinase activity"/>
    <property type="evidence" value="ECO:0007669"/>
    <property type="project" value="UniProtKB-UniRule"/>
</dbReference>
<dbReference type="GO" id="GO:0005737">
    <property type="term" value="C:cytoplasm"/>
    <property type="evidence" value="ECO:0007669"/>
    <property type="project" value="UniProtKB-SubCell"/>
</dbReference>
<dbReference type="PANTHER" id="PTHR23342:SF0">
    <property type="entry name" value="N-ACETYLGLUTAMATE SYNTHASE, MITOCHONDRIAL"/>
    <property type="match status" value="1"/>
</dbReference>
<keyword evidence="7 9" id="KW-0067">ATP-binding</keyword>
<reference evidence="11 12" key="1">
    <citation type="submission" date="2016-10" db="EMBL/GenBank/DDBJ databases">
        <authorList>
            <person name="de Groot N.N."/>
        </authorList>
    </citation>
    <scope>NUCLEOTIDE SEQUENCE [LARGE SCALE GENOMIC DNA]</scope>
    <source>
        <strain evidence="11 12">DSM 23553</strain>
    </source>
</reference>
<feature type="site" description="Transition state stabilizer" evidence="9">
    <location>
        <position position="225"/>
    </location>
</feature>
<comment type="similarity">
    <text evidence="9">Belongs to the acetylglutamate kinase family. ArgB subfamily.</text>
</comment>
<keyword evidence="4 9" id="KW-0808">Transferase</keyword>
<dbReference type="InterPro" id="IPR001048">
    <property type="entry name" value="Asp/Glu/Uridylate_kinase"/>
</dbReference>
<feature type="binding site" evidence="9">
    <location>
        <position position="159"/>
    </location>
    <ligand>
        <name>substrate</name>
    </ligand>
</feature>
<evidence type="ECO:0000256" key="6">
    <source>
        <dbReference type="ARBA" id="ARBA00022777"/>
    </source>
</evidence>
<dbReference type="SUPFAM" id="SSF53633">
    <property type="entry name" value="Carbamate kinase-like"/>
    <property type="match status" value="1"/>
</dbReference>
<keyword evidence="3 9" id="KW-0028">Amino-acid biosynthesis</keyword>
<dbReference type="Pfam" id="PF00696">
    <property type="entry name" value="AA_kinase"/>
    <property type="match status" value="1"/>
</dbReference>
<dbReference type="OrthoDB" id="9803155at2"/>
<dbReference type="PANTHER" id="PTHR23342">
    <property type="entry name" value="N-ACETYLGLUTAMATE SYNTHASE"/>
    <property type="match status" value="1"/>
</dbReference>
<dbReference type="CDD" id="cd04238">
    <property type="entry name" value="AAK_NAGK-like"/>
    <property type="match status" value="1"/>
</dbReference>
<evidence type="ECO:0000259" key="10">
    <source>
        <dbReference type="Pfam" id="PF00696"/>
    </source>
</evidence>
<feature type="site" description="Transition state stabilizer" evidence="9">
    <location>
        <position position="10"/>
    </location>
</feature>
<keyword evidence="5 9" id="KW-0547">Nucleotide-binding</keyword>
<keyword evidence="9" id="KW-0963">Cytoplasm</keyword>
<comment type="catalytic activity">
    <reaction evidence="8 9">
        <text>N-acetyl-L-glutamate + ATP = N-acetyl-L-glutamyl 5-phosphate + ADP</text>
        <dbReference type="Rhea" id="RHEA:14629"/>
        <dbReference type="ChEBI" id="CHEBI:30616"/>
        <dbReference type="ChEBI" id="CHEBI:44337"/>
        <dbReference type="ChEBI" id="CHEBI:57936"/>
        <dbReference type="ChEBI" id="CHEBI:456216"/>
        <dbReference type="EC" id="2.7.2.8"/>
    </reaction>
</comment>
<dbReference type="PIRSF" id="PIRSF000728">
    <property type="entry name" value="NAGK"/>
    <property type="match status" value="1"/>
</dbReference>
<dbReference type="EMBL" id="FNUG01000002">
    <property type="protein sequence ID" value="SEE75600.1"/>
    <property type="molecule type" value="Genomic_DNA"/>
</dbReference>
<comment type="pathway">
    <text evidence="1 9">Amino-acid biosynthesis; L-arginine biosynthesis; N(2)-acetyl-L-ornithine from L-glutamate: step 2/4.</text>
</comment>
<organism evidence="11 12">
    <name type="scientific">Salinimicrobium catena</name>
    <dbReference type="NCBI Taxonomy" id="390640"/>
    <lineage>
        <taxon>Bacteria</taxon>
        <taxon>Pseudomonadati</taxon>
        <taxon>Bacteroidota</taxon>
        <taxon>Flavobacteriia</taxon>
        <taxon>Flavobacteriales</taxon>
        <taxon>Flavobacteriaceae</taxon>
        <taxon>Salinimicrobium</taxon>
    </lineage>
</organism>
<accession>A0A1H5LEZ5</accession>
<dbReference type="GO" id="GO:0005524">
    <property type="term" value="F:ATP binding"/>
    <property type="evidence" value="ECO:0007669"/>
    <property type="project" value="UniProtKB-UniRule"/>
</dbReference>
<dbReference type="Proteomes" id="UP000199448">
    <property type="component" value="Unassembled WGS sequence"/>
</dbReference>
<keyword evidence="12" id="KW-1185">Reference proteome</keyword>
<sequence length="259" mass="28262">MIKETLKVIKIGGKLIEDETKLQAFLLDFIALQGPKILVHGGGNMATEIAAKLGFETKMIDGRRITDENSLKVIVMTYAGWINKTIVGKLQALNCNAIGLCGADGRSIISKKRKVAEIDFGFVGDIETINTSFINSLLKAGMVPVFSAISCTSEGELLNTNGDSVAAEIAMSMSELYEPQLFYLFGKNGVLADVTNEESVIEHIDRNKYGELLKDKVITEGMLPKLQNCFEALEKGVSKICLGNERLLSKTSLHTEIVK</sequence>
<evidence type="ECO:0000256" key="5">
    <source>
        <dbReference type="ARBA" id="ARBA00022741"/>
    </source>
</evidence>
<dbReference type="STRING" id="390640.SAMN04488034_102261"/>
<name>A0A1H5LEZ5_9FLAO</name>
<keyword evidence="6 9" id="KW-0418">Kinase</keyword>
<evidence type="ECO:0000313" key="12">
    <source>
        <dbReference type="Proteomes" id="UP000199448"/>
    </source>
</evidence>
<evidence type="ECO:0000313" key="11">
    <source>
        <dbReference type="EMBL" id="SEE75600.1"/>
    </source>
</evidence>
<evidence type="ECO:0000256" key="7">
    <source>
        <dbReference type="ARBA" id="ARBA00022840"/>
    </source>
</evidence>
<evidence type="ECO:0000256" key="4">
    <source>
        <dbReference type="ARBA" id="ARBA00022679"/>
    </source>
</evidence>
<dbReference type="AlphaFoldDB" id="A0A1H5LEZ5"/>
<evidence type="ECO:0000256" key="8">
    <source>
        <dbReference type="ARBA" id="ARBA00048141"/>
    </source>
</evidence>
<comment type="function">
    <text evidence="9">Catalyzes the ATP-dependent phosphorylation of N-acetyl-L-glutamate.</text>
</comment>
<comment type="subcellular location">
    <subcellularLocation>
        <location evidence="9">Cytoplasm</location>
    </subcellularLocation>
</comment>
<dbReference type="Gene3D" id="3.40.1160.10">
    <property type="entry name" value="Acetylglutamate kinase-like"/>
    <property type="match status" value="1"/>
</dbReference>
<evidence type="ECO:0000256" key="3">
    <source>
        <dbReference type="ARBA" id="ARBA00022605"/>
    </source>
</evidence>
<feature type="binding site" evidence="9">
    <location>
        <position position="64"/>
    </location>
    <ligand>
        <name>substrate</name>
    </ligand>
</feature>
<proteinExistence type="inferred from homology"/>
<dbReference type="InterPro" id="IPR036393">
    <property type="entry name" value="AceGlu_kinase-like_sf"/>
</dbReference>
<evidence type="ECO:0000256" key="1">
    <source>
        <dbReference type="ARBA" id="ARBA00004828"/>
    </source>
</evidence>
<feature type="domain" description="Aspartate/glutamate/uridylate kinase" evidence="10">
    <location>
        <begin position="6"/>
        <end position="243"/>
    </location>
</feature>
<feature type="binding site" evidence="9">
    <location>
        <begin position="42"/>
        <end position="43"/>
    </location>
    <ligand>
        <name>substrate</name>
    </ligand>
</feature>
<dbReference type="HAMAP" id="MF_00082">
    <property type="entry name" value="ArgB"/>
    <property type="match status" value="1"/>
</dbReference>
<gene>
    <name evidence="9" type="primary">argB</name>
    <name evidence="11" type="ORF">SAMN04488034_102261</name>
</gene>
<keyword evidence="2 9" id="KW-0055">Arginine biosynthesis</keyword>
<dbReference type="EC" id="2.7.2.8" evidence="9"/>
<protein>
    <recommendedName>
        <fullName evidence="9">Acetylglutamate kinase</fullName>
        <ecNumber evidence="9">2.7.2.8</ecNumber>
    </recommendedName>
    <alternativeName>
        <fullName evidence="9">N-acetyl-L-glutamate 5-phosphotransferase</fullName>
    </alternativeName>
    <alternativeName>
        <fullName evidence="9">NAG kinase</fullName>
        <shortName evidence="9">NAGK</shortName>
    </alternativeName>
</protein>
<dbReference type="RefSeq" id="WP_093112595.1">
    <property type="nucleotide sequence ID" value="NZ_FNGG01000002.1"/>
</dbReference>
<evidence type="ECO:0000256" key="2">
    <source>
        <dbReference type="ARBA" id="ARBA00022571"/>
    </source>
</evidence>
<dbReference type="UniPathway" id="UPA00068">
    <property type="reaction ID" value="UER00107"/>
</dbReference>